<protein>
    <recommendedName>
        <fullName evidence="1">BTB domain-containing protein</fullName>
    </recommendedName>
</protein>
<keyword evidence="3" id="KW-1185">Reference proteome</keyword>
<organism evidence="2 3">
    <name type="scientific">Passalora fulva</name>
    <name type="common">Tomato leaf mold</name>
    <name type="synonym">Cladosporium fulvum</name>
    <dbReference type="NCBI Taxonomy" id="5499"/>
    <lineage>
        <taxon>Eukaryota</taxon>
        <taxon>Fungi</taxon>
        <taxon>Dikarya</taxon>
        <taxon>Ascomycota</taxon>
        <taxon>Pezizomycotina</taxon>
        <taxon>Dothideomycetes</taxon>
        <taxon>Dothideomycetidae</taxon>
        <taxon>Mycosphaerellales</taxon>
        <taxon>Mycosphaerellaceae</taxon>
        <taxon>Fulvia</taxon>
    </lineage>
</organism>
<proteinExistence type="predicted"/>
<dbReference type="InterPro" id="IPR011333">
    <property type="entry name" value="SKP1/BTB/POZ_sf"/>
</dbReference>
<dbReference type="RefSeq" id="XP_047759872.1">
    <property type="nucleotide sequence ID" value="XM_047907642.1"/>
</dbReference>
<dbReference type="PROSITE" id="PS50097">
    <property type="entry name" value="BTB"/>
    <property type="match status" value="1"/>
</dbReference>
<gene>
    <name evidence="2" type="ORF">CLAFUR5_08494</name>
</gene>
<feature type="domain" description="BTB" evidence="1">
    <location>
        <begin position="29"/>
        <end position="96"/>
    </location>
</feature>
<dbReference type="SUPFAM" id="SSF54695">
    <property type="entry name" value="POZ domain"/>
    <property type="match status" value="1"/>
</dbReference>
<accession>A0A9Q8LDP8</accession>
<dbReference type="EMBL" id="CP090165">
    <property type="protein sequence ID" value="UJO15506.1"/>
    <property type="molecule type" value="Genomic_DNA"/>
</dbReference>
<dbReference type="AlphaFoldDB" id="A0A9Q8LDP8"/>
<name>A0A9Q8LDP8_PASFU</name>
<dbReference type="Proteomes" id="UP000756132">
    <property type="component" value="Chromosome 3"/>
</dbReference>
<dbReference type="PANTHER" id="PTHR47843:SF5">
    <property type="entry name" value="BTB_POZ DOMAIN PROTEIN"/>
    <property type="match status" value="1"/>
</dbReference>
<evidence type="ECO:0000259" key="1">
    <source>
        <dbReference type="PROSITE" id="PS50097"/>
    </source>
</evidence>
<reference evidence="2" key="2">
    <citation type="journal article" date="2022" name="Microb. Genom.">
        <title>A chromosome-scale genome assembly of the tomato pathogen Cladosporium fulvum reveals a compartmentalized genome architecture and the presence of a dispensable chromosome.</title>
        <authorList>
            <person name="Zaccaron A.Z."/>
            <person name="Chen L.H."/>
            <person name="Samaras A."/>
            <person name="Stergiopoulos I."/>
        </authorList>
    </citation>
    <scope>NUCLEOTIDE SEQUENCE</scope>
    <source>
        <strain evidence="2">Race5_Kim</strain>
    </source>
</reference>
<dbReference type="CDD" id="cd18186">
    <property type="entry name" value="BTB_POZ_ZBTB_KLHL-like"/>
    <property type="match status" value="1"/>
</dbReference>
<dbReference type="OrthoDB" id="3650515at2759"/>
<evidence type="ECO:0000313" key="2">
    <source>
        <dbReference type="EMBL" id="UJO15506.1"/>
    </source>
</evidence>
<dbReference type="KEGG" id="ffu:CLAFUR5_08494"/>
<sequence length="261" mass="29497">MAASNLQMKSIPAAFTDRLKKLRGDERTEDFTITCEGSEWKVHSQLLLFHSDVFGKAVSGAFKESKDKKLDLPEDGITCVSKLVDYMYTFDYQVEEACAALSLSLNTELYLAGDKYNVQHLKEIALRKLKEVATQRVTRSSELNLFADLENAAKLAWDAATVSQHVREVLIDLILRRQRLKLTVAEGKHLEQIMLENSGMATEVLEAAVSRCLLDEEGTMYRCPSCLQRFATSMEGGRSYTCPACSRRYASNNWRDSFKAR</sequence>
<evidence type="ECO:0000313" key="3">
    <source>
        <dbReference type="Proteomes" id="UP000756132"/>
    </source>
</evidence>
<dbReference type="Pfam" id="PF00651">
    <property type="entry name" value="BTB"/>
    <property type="match status" value="1"/>
</dbReference>
<reference evidence="2" key="1">
    <citation type="submission" date="2021-12" db="EMBL/GenBank/DDBJ databases">
        <authorList>
            <person name="Zaccaron A."/>
            <person name="Stergiopoulos I."/>
        </authorList>
    </citation>
    <scope>NUCLEOTIDE SEQUENCE</scope>
    <source>
        <strain evidence="2">Race5_Kim</strain>
    </source>
</reference>
<dbReference type="PANTHER" id="PTHR47843">
    <property type="entry name" value="BTB DOMAIN-CONTAINING PROTEIN-RELATED"/>
    <property type="match status" value="1"/>
</dbReference>
<dbReference type="InterPro" id="IPR000210">
    <property type="entry name" value="BTB/POZ_dom"/>
</dbReference>
<dbReference type="Gene3D" id="3.30.710.10">
    <property type="entry name" value="Potassium Channel Kv1.1, Chain A"/>
    <property type="match status" value="1"/>
</dbReference>
<dbReference type="GeneID" id="71988372"/>